<organism evidence="1 2">
    <name type="scientific">Moorena bouillonii PNG</name>
    <dbReference type="NCBI Taxonomy" id="568701"/>
    <lineage>
        <taxon>Bacteria</taxon>
        <taxon>Bacillati</taxon>
        <taxon>Cyanobacteriota</taxon>
        <taxon>Cyanophyceae</taxon>
        <taxon>Coleofasciculales</taxon>
        <taxon>Coleofasciculaceae</taxon>
        <taxon>Moorena</taxon>
    </lineage>
</organism>
<protein>
    <submittedName>
        <fullName evidence="1">Uncharacterized protein</fullName>
    </submittedName>
</protein>
<dbReference type="AlphaFoldDB" id="A0A1U7N940"/>
<sequence>MSREQIGIIELKPETQRAIADYLIDVARKGYDVQKFDPQLKYGGTKLSLSQQEGYYPNCHLIVLKKLGYAVTEILQENNEKEALGCFQAYRELFSAASKCQDGNDSSIPYIQKIQFLPEGLFADIDPADLISPNGFRIPEHLNTWEEIQDYSAKLLVPKLLLAAICGIHNQFPWMDTDMDLNSTMHTMRPDPDKYHVNAGYGGGYIKQHTDGYWNERSNVPLIIVFLSISNPNREPTGFIPVDAIFRIPSPNCPVYDDWRAVFHDLIPAGQSPEQFVQWVVDQATQPQFSFVMGVLGGDAKRGVYETPLLEKDPNHGGYLFRAKSTFQSSNPDAAPVVEFTNRMIEFLGSQKVADTYLEVSLSPGEIYLALNGAGLSIDANPDYEADGYAYPVKGAATIHGRGKLAASDGKIDRTLARGNSLKGQERTFYAPDYGADLLLEELKKCSSDPKLALLDRNSFFPDQGIVTKLLQEGIRGNQLKR</sequence>
<dbReference type="Proteomes" id="UP000186657">
    <property type="component" value="Unassembled WGS sequence"/>
</dbReference>
<keyword evidence="2" id="KW-1185">Reference proteome</keyword>
<dbReference type="RefSeq" id="WP_075904517.1">
    <property type="nucleotide sequence ID" value="NZ_MKZS01000001.1"/>
</dbReference>
<comment type="caution">
    <text evidence="1">The sequence shown here is derived from an EMBL/GenBank/DDBJ whole genome shotgun (WGS) entry which is preliminary data.</text>
</comment>
<name>A0A1U7N940_9CYAN</name>
<evidence type="ECO:0000313" key="1">
    <source>
        <dbReference type="EMBL" id="OLT62468.1"/>
    </source>
</evidence>
<proteinExistence type="predicted"/>
<reference evidence="1 2" key="1">
    <citation type="submission" date="2016-10" db="EMBL/GenBank/DDBJ databases">
        <title>Comparative genomics uncovers the prolific and rare metabolic potential of the cyanobacterial genus Moorea.</title>
        <authorList>
            <person name="Leao T."/>
            <person name="Castelao G."/>
            <person name="Korobeynikov A."/>
            <person name="Monroe E.A."/>
            <person name="Podell S."/>
            <person name="Glukhov E."/>
            <person name="Allen E."/>
            <person name="Gerwick W.H."/>
            <person name="Gerwick L."/>
        </authorList>
    </citation>
    <scope>NUCLEOTIDE SEQUENCE [LARGE SCALE GENOMIC DNA]</scope>
    <source>
        <strain evidence="1 2">PNG5-198</strain>
    </source>
</reference>
<accession>A0A1U7N940</accession>
<dbReference type="EMBL" id="MKZS01000001">
    <property type="protein sequence ID" value="OLT62468.1"/>
    <property type="molecule type" value="Genomic_DNA"/>
</dbReference>
<evidence type="ECO:0000313" key="2">
    <source>
        <dbReference type="Proteomes" id="UP000186657"/>
    </source>
</evidence>
<gene>
    <name evidence="1" type="ORF">BJP37_29025</name>
</gene>